<dbReference type="InterPro" id="IPR017127">
    <property type="entry name" value="Ribosome_uL3_MTase"/>
</dbReference>
<dbReference type="AlphaFoldDB" id="A0A948X0F2"/>
<dbReference type="Proteomes" id="UP000733611">
    <property type="component" value="Unassembled WGS sequence"/>
</dbReference>
<dbReference type="PANTHER" id="PTHR47806:SF1">
    <property type="entry name" value="RIBOSOMAL PROTEIN UL3 GLUTAMINE METHYLTRANSFERASE"/>
    <property type="match status" value="1"/>
</dbReference>
<evidence type="ECO:0000313" key="6">
    <source>
        <dbReference type="Proteomes" id="UP000733611"/>
    </source>
</evidence>
<keyword evidence="3" id="KW-0949">S-adenosyl-L-methionine</keyword>
<dbReference type="GO" id="GO:0005840">
    <property type="term" value="C:ribosome"/>
    <property type="evidence" value="ECO:0007669"/>
    <property type="project" value="UniProtKB-KW"/>
</dbReference>
<keyword evidence="2 5" id="KW-0808">Transferase</keyword>
<dbReference type="NCBIfam" id="TIGR03533">
    <property type="entry name" value="L3_gln_methyl"/>
    <property type="match status" value="1"/>
</dbReference>
<dbReference type="Pfam" id="PF05175">
    <property type="entry name" value="MTS"/>
    <property type="match status" value="1"/>
</dbReference>
<name>A0A948X0F2_9GAMM</name>
<accession>A0A948X0F2</accession>
<reference evidence="5" key="1">
    <citation type="journal article" date="2021" name="PeerJ">
        <title>Extensive microbial diversity within the chicken gut microbiome revealed by metagenomics and culture.</title>
        <authorList>
            <person name="Gilroy R."/>
            <person name="Ravi A."/>
            <person name="Getino M."/>
            <person name="Pursley I."/>
            <person name="Horton D.L."/>
            <person name="Alikhan N.F."/>
            <person name="Baker D."/>
            <person name="Gharbi K."/>
            <person name="Hall N."/>
            <person name="Watson M."/>
            <person name="Adriaenssens E.M."/>
            <person name="Foster-Nyarko E."/>
            <person name="Jarju S."/>
            <person name="Secka A."/>
            <person name="Antonio M."/>
            <person name="Oren A."/>
            <person name="Chaudhuri R.R."/>
            <person name="La Ragione R."/>
            <person name="Hildebrand F."/>
            <person name="Pallen M.J."/>
        </authorList>
    </citation>
    <scope>NUCLEOTIDE SEQUENCE</scope>
    <source>
        <strain evidence="5">378</strain>
    </source>
</reference>
<feature type="domain" description="Methyltransferase small" evidence="4">
    <location>
        <begin position="163"/>
        <end position="248"/>
    </location>
</feature>
<keyword evidence="5" id="KW-0689">Ribosomal protein</keyword>
<dbReference type="InterPro" id="IPR007848">
    <property type="entry name" value="Small_mtfrase_dom"/>
</dbReference>
<dbReference type="InterPro" id="IPR004556">
    <property type="entry name" value="HemK-like"/>
</dbReference>
<sequence>MQDIADGDDLVSEELLNKVTQSLDDSFYHLPDSAQIISALTEELYTVQDVVRYLVTLFSMHGVYVGHGTDNYWDEALELVQAVMFLQPPCDDSTLNSRLTRAERELIAKMAIARTKLRIPTPYLTHRAFFAGHQFYVDRRVIIPRSPIAELIDNEFRPYLTKAPERVLDMCTGSGCIAIAIALQFDGECEVDAVDISDDALEVAQHNIEAYDLENIVVPIKSDLFSSLPEGIRYDLIVANPPYVNAQDLADMPDEYHREPALALGSGADGLDCVRRILAQARDYLTDDGVLIVEVGNTEENLIETYPNVPFLFIDLKKGGSGVFLLTADQLEICAPAFAAQMPDNKNDAMAQ</sequence>
<dbReference type="GO" id="GO:0032259">
    <property type="term" value="P:methylation"/>
    <property type="evidence" value="ECO:0007669"/>
    <property type="project" value="UniProtKB-KW"/>
</dbReference>
<dbReference type="SUPFAM" id="SSF53335">
    <property type="entry name" value="S-adenosyl-L-methionine-dependent methyltransferases"/>
    <property type="match status" value="1"/>
</dbReference>
<dbReference type="FunFam" id="3.40.50.150:FF:000042">
    <property type="entry name" value="50S ribosomal protein L3 glutamine methyltransferase"/>
    <property type="match status" value="1"/>
</dbReference>
<evidence type="ECO:0000256" key="1">
    <source>
        <dbReference type="ARBA" id="ARBA00022603"/>
    </source>
</evidence>
<dbReference type="GO" id="GO:0005829">
    <property type="term" value="C:cytosol"/>
    <property type="evidence" value="ECO:0007669"/>
    <property type="project" value="TreeGrafter"/>
</dbReference>
<keyword evidence="1 5" id="KW-0489">Methyltransferase</keyword>
<reference evidence="5" key="2">
    <citation type="submission" date="2021-04" db="EMBL/GenBank/DDBJ databases">
        <authorList>
            <person name="Gilroy R."/>
        </authorList>
    </citation>
    <scope>NUCLEOTIDE SEQUENCE</scope>
    <source>
        <strain evidence="5">378</strain>
    </source>
</reference>
<dbReference type="InterPro" id="IPR029063">
    <property type="entry name" value="SAM-dependent_MTases_sf"/>
</dbReference>
<protein>
    <submittedName>
        <fullName evidence="5">50S ribosomal protein L3 N(5)-glutamine methyltransferase</fullName>
        <ecNumber evidence="5">2.1.1.298</ecNumber>
    </submittedName>
</protein>
<comment type="caution">
    <text evidence="5">The sequence shown here is derived from an EMBL/GenBank/DDBJ whole genome shotgun (WGS) entry which is preliminary data.</text>
</comment>
<dbReference type="EMBL" id="JAHLFE010000203">
    <property type="protein sequence ID" value="MBU3845144.1"/>
    <property type="molecule type" value="Genomic_DNA"/>
</dbReference>
<organism evidence="5 6">
    <name type="scientific">Candidatus Anaerobiospirillum pullicola</name>
    <dbReference type="NCBI Taxonomy" id="2838451"/>
    <lineage>
        <taxon>Bacteria</taxon>
        <taxon>Pseudomonadati</taxon>
        <taxon>Pseudomonadota</taxon>
        <taxon>Gammaproteobacteria</taxon>
        <taxon>Aeromonadales</taxon>
        <taxon>Succinivibrionaceae</taxon>
        <taxon>Anaerobiospirillum</taxon>
    </lineage>
</organism>
<dbReference type="PROSITE" id="PS00092">
    <property type="entry name" value="N6_MTASE"/>
    <property type="match status" value="1"/>
</dbReference>
<dbReference type="CDD" id="cd02440">
    <property type="entry name" value="AdoMet_MTases"/>
    <property type="match status" value="1"/>
</dbReference>
<evidence type="ECO:0000256" key="2">
    <source>
        <dbReference type="ARBA" id="ARBA00022679"/>
    </source>
</evidence>
<dbReference type="GO" id="GO:0003676">
    <property type="term" value="F:nucleic acid binding"/>
    <property type="evidence" value="ECO:0007669"/>
    <property type="project" value="InterPro"/>
</dbReference>
<dbReference type="GO" id="GO:0036009">
    <property type="term" value="F:protein-glutamine N-methyltransferase activity"/>
    <property type="evidence" value="ECO:0007669"/>
    <property type="project" value="InterPro"/>
</dbReference>
<evidence type="ECO:0000259" key="4">
    <source>
        <dbReference type="Pfam" id="PF05175"/>
    </source>
</evidence>
<evidence type="ECO:0000256" key="3">
    <source>
        <dbReference type="ARBA" id="ARBA00022691"/>
    </source>
</evidence>
<dbReference type="InterPro" id="IPR002052">
    <property type="entry name" value="DNA_methylase_N6_adenine_CS"/>
</dbReference>
<evidence type="ECO:0000313" key="5">
    <source>
        <dbReference type="EMBL" id="MBU3845144.1"/>
    </source>
</evidence>
<dbReference type="Gene3D" id="3.40.50.150">
    <property type="entry name" value="Vaccinia Virus protein VP39"/>
    <property type="match status" value="1"/>
</dbReference>
<dbReference type="NCBIfam" id="TIGR00536">
    <property type="entry name" value="hemK_fam"/>
    <property type="match status" value="1"/>
</dbReference>
<keyword evidence="5" id="KW-0687">Ribonucleoprotein</keyword>
<proteinExistence type="predicted"/>
<dbReference type="EC" id="2.1.1.298" evidence="5"/>
<dbReference type="PIRSF" id="PIRSF037167">
    <property type="entry name" value="Mtase_YfcB_prd"/>
    <property type="match status" value="1"/>
</dbReference>
<dbReference type="PANTHER" id="PTHR47806">
    <property type="entry name" value="50S RIBOSOMAL PROTEIN L3 GLUTAMINE METHYLTRANSFERASE"/>
    <property type="match status" value="1"/>
</dbReference>
<gene>
    <name evidence="5" type="primary">prmB</name>
    <name evidence="5" type="ORF">H9847_09850</name>
</gene>